<dbReference type="Proteomes" id="UP001465976">
    <property type="component" value="Unassembled WGS sequence"/>
</dbReference>
<accession>A0ABR3EMT0</accession>
<feature type="non-terminal residue" evidence="1">
    <location>
        <position position="129"/>
    </location>
</feature>
<comment type="caution">
    <text evidence="1">The sequence shown here is derived from an EMBL/GenBank/DDBJ whole genome shotgun (WGS) entry which is preliminary data.</text>
</comment>
<dbReference type="EMBL" id="JBAHYK010002944">
    <property type="protein sequence ID" value="KAL0564172.1"/>
    <property type="molecule type" value="Genomic_DNA"/>
</dbReference>
<organism evidence="1 2">
    <name type="scientific">Marasmius crinis-equi</name>
    <dbReference type="NCBI Taxonomy" id="585013"/>
    <lineage>
        <taxon>Eukaryota</taxon>
        <taxon>Fungi</taxon>
        <taxon>Dikarya</taxon>
        <taxon>Basidiomycota</taxon>
        <taxon>Agaricomycotina</taxon>
        <taxon>Agaricomycetes</taxon>
        <taxon>Agaricomycetidae</taxon>
        <taxon>Agaricales</taxon>
        <taxon>Marasmiineae</taxon>
        <taxon>Marasmiaceae</taxon>
        <taxon>Marasmius</taxon>
    </lineage>
</organism>
<sequence length="129" mass="14936">MEGQSGFFQGARNPRVGDYAQINQAESVTTTYNVVYQRRKKKIVPIEHNSKEINPDDIIYCKRISSEDLVMHIEQRPTTTMENCSALTVQKIKFRKEVHAAEILQYSGSVFTVYTFEPEDREDKETLKT</sequence>
<reference evidence="1 2" key="1">
    <citation type="submission" date="2024-02" db="EMBL/GenBank/DDBJ databases">
        <title>A draft genome for the cacao thread blight pathogen Marasmius crinis-equi.</title>
        <authorList>
            <person name="Cohen S.P."/>
            <person name="Baruah I.K."/>
            <person name="Amoako-Attah I."/>
            <person name="Bukari Y."/>
            <person name="Meinhardt L.W."/>
            <person name="Bailey B.A."/>
        </authorList>
    </citation>
    <scope>NUCLEOTIDE SEQUENCE [LARGE SCALE GENOMIC DNA]</scope>
    <source>
        <strain evidence="1 2">GH-76</strain>
    </source>
</reference>
<gene>
    <name evidence="1" type="ORF">V5O48_017882</name>
</gene>
<proteinExistence type="predicted"/>
<name>A0ABR3EMT0_9AGAR</name>
<keyword evidence="2" id="KW-1185">Reference proteome</keyword>
<evidence type="ECO:0000313" key="1">
    <source>
        <dbReference type="EMBL" id="KAL0564172.1"/>
    </source>
</evidence>
<evidence type="ECO:0000313" key="2">
    <source>
        <dbReference type="Proteomes" id="UP001465976"/>
    </source>
</evidence>
<protein>
    <submittedName>
        <fullName evidence="1">Uncharacterized protein</fullName>
    </submittedName>
</protein>